<dbReference type="GO" id="GO:0005524">
    <property type="term" value="F:ATP binding"/>
    <property type="evidence" value="ECO:0007669"/>
    <property type="project" value="UniProtKB-KW"/>
</dbReference>
<evidence type="ECO:0000256" key="5">
    <source>
        <dbReference type="ARBA" id="ARBA00036813"/>
    </source>
</evidence>
<reference evidence="8" key="1">
    <citation type="submission" date="2023-08" db="EMBL/GenBank/DDBJ databases">
        <authorList>
            <person name="Audoor S."/>
            <person name="Bilcke G."/>
        </authorList>
    </citation>
    <scope>NUCLEOTIDE SEQUENCE</scope>
</reference>
<keyword evidence="6" id="KW-0812">Transmembrane</keyword>
<dbReference type="PANTHER" id="PTHR43272">
    <property type="entry name" value="LONG-CHAIN-FATTY-ACID--COA LIGASE"/>
    <property type="match status" value="1"/>
</dbReference>
<dbReference type="PROSITE" id="PS00455">
    <property type="entry name" value="AMP_BINDING"/>
    <property type="match status" value="1"/>
</dbReference>
<evidence type="ECO:0000313" key="9">
    <source>
        <dbReference type="Proteomes" id="UP001295423"/>
    </source>
</evidence>
<evidence type="ECO:0000256" key="6">
    <source>
        <dbReference type="SAM" id="Phobius"/>
    </source>
</evidence>
<dbReference type="AlphaFoldDB" id="A0AAD2FG74"/>
<keyword evidence="6" id="KW-1133">Transmembrane helix</keyword>
<evidence type="ECO:0000256" key="3">
    <source>
        <dbReference type="ARBA" id="ARBA00022741"/>
    </source>
</evidence>
<keyword evidence="6" id="KW-0472">Membrane</keyword>
<evidence type="ECO:0000256" key="2">
    <source>
        <dbReference type="ARBA" id="ARBA00022598"/>
    </source>
</evidence>
<dbReference type="SUPFAM" id="SSF56801">
    <property type="entry name" value="Acetyl-CoA synthetase-like"/>
    <property type="match status" value="1"/>
</dbReference>
<comment type="catalytic activity">
    <reaction evidence="5">
        <text>a long-chain fatty acid + ATP + CoA = a long-chain fatty acyl-CoA + AMP + diphosphate</text>
        <dbReference type="Rhea" id="RHEA:15421"/>
        <dbReference type="ChEBI" id="CHEBI:30616"/>
        <dbReference type="ChEBI" id="CHEBI:33019"/>
        <dbReference type="ChEBI" id="CHEBI:57287"/>
        <dbReference type="ChEBI" id="CHEBI:57560"/>
        <dbReference type="ChEBI" id="CHEBI:83139"/>
        <dbReference type="ChEBI" id="CHEBI:456215"/>
        <dbReference type="EC" id="6.2.1.3"/>
    </reaction>
</comment>
<dbReference type="Gene3D" id="3.40.50.12780">
    <property type="entry name" value="N-terminal domain of ligase-like"/>
    <property type="match status" value="1"/>
</dbReference>
<dbReference type="GO" id="GO:0005783">
    <property type="term" value="C:endoplasmic reticulum"/>
    <property type="evidence" value="ECO:0007669"/>
    <property type="project" value="TreeGrafter"/>
</dbReference>
<dbReference type="GO" id="GO:0004467">
    <property type="term" value="F:long-chain fatty acid-CoA ligase activity"/>
    <property type="evidence" value="ECO:0007669"/>
    <property type="project" value="UniProtKB-EC"/>
</dbReference>
<feature type="transmembrane region" description="Helical" evidence="6">
    <location>
        <begin position="6"/>
        <end position="25"/>
    </location>
</feature>
<evidence type="ECO:0000259" key="7">
    <source>
        <dbReference type="Pfam" id="PF00501"/>
    </source>
</evidence>
<evidence type="ECO:0000256" key="1">
    <source>
        <dbReference type="ARBA" id="ARBA00006432"/>
    </source>
</evidence>
<sequence length="720" mass="78349">MSGIAFVPLQILLVFIDILLSIVTLKWVGVIRKLLASDPVRSVPLKDDPSHRVHADFKEARVSVPSNGARTMYDVANKAFLDHSDKICMRQREFLGWKSPKVKEFSSKVLEWTFADVEKKAHSFGAALRANGCVPSEPSTNLDKVKKPCRMAIFENTCPEWMMSCVGAFSQSVGVVTVYATLGIDSVIEAVVDNIVPVIVCNKTNVNFLAENAARMPSLKAIVYTNDLIPKDDETEILEAPRGLKIFSFEDFIRTGDVVQYPVSPPVPETTAVVMYTSGSTGKPKGVVITHASVTGGAAASEFALGLTPSHRYLGYLPLAHIMELMVEFVCLGNGTSINYADPKSLTQTGSYPIGALEQYGPTHMVAVPKIWDTIKKGLLAKVGQSSPVAQVLVHTAIQWRTFAIKLGLDTPLFNALVFKKFKKAVGGHLEWALSGGGPLNGEVQEFIRVAFNVPLIQGYGLTETCAGLSIADTDDGRPGVAGVPIATVEVKLESTPDVCDRGGLPYMSTDRKDVEGNPVWGRGEILVKGSNVTSGYYMMADKTKEVFSDDGWFATGDIGQFLSDGSIRIVDRKKNLVKLKSGEYVALEKMEMVYGNSSFVDAIAGGICCYADGDMDRPVALFQLSEPVTMKWAKENGVSGDFETVKNSKDLYNAIMASFIGEHAKSDLSHIEKLKAATILTDPWTPENGCLTAANKLQRRVVIDSFPKEFETVKKKGIF</sequence>
<evidence type="ECO:0000256" key="4">
    <source>
        <dbReference type="ARBA" id="ARBA00022840"/>
    </source>
</evidence>
<name>A0AAD2FG74_9STRA</name>
<dbReference type="InterPro" id="IPR042099">
    <property type="entry name" value="ANL_N_sf"/>
</dbReference>
<proteinExistence type="inferred from homology"/>
<organism evidence="8 9">
    <name type="scientific">Cylindrotheca closterium</name>
    <dbReference type="NCBI Taxonomy" id="2856"/>
    <lineage>
        <taxon>Eukaryota</taxon>
        <taxon>Sar</taxon>
        <taxon>Stramenopiles</taxon>
        <taxon>Ochrophyta</taxon>
        <taxon>Bacillariophyta</taxon>
        <taxon>Bacillariophyceae</taxon>
        <taxon>Bacillariophycidae</taxon>
        <taxon>Bacillariales</taxon>
        <taxon>Bacillariaceae</taxon>
        <taxon>Cylindrotheca</taxon>
    </lineage>
</organism>
<feature type="domain" description="AMP-dependent synthetase/ligase" evidence="7">
    <location>
        <begin position="111"/>
        <end position="538"/>
    </location>
</feature>
<evidence type="ECO:0000313" key="8">
    <source>
        <dbReference type="EMBL" id="CAJ1927903.1"/>
    </source>
</evidence>
<keyword evidence="3" id="KW-0547">Nucleotide-binding</keyword>
<dbReference type="EMBL" id="CAKOGP040000025">
    <property type="protein sequence ID" value="CAJ1927903.1"/>
    <property type="molecule type" value="Genomic_DNA"/>
</dbReference>
<dbReference type="Pfam" id="PF00501">
    <property type="entry name" value="AMP-binding"/>
    <property type="match status" value="1"/>
</dbReference>
<comment type="caution">
    <text evidence="8">The sequence shown here is derived from an EMBL/GenBank/DDBJ whole genome shotgun (WGS) entry which is preliminary data.</text>
</comment>
<dbReference type="InterPro" id="IPR020845">
    <property type="entry name" value="AMP-binding_CS"/>
</dbReference>
<dbReference type="GO" id="GO:0016020">
    <property type="term" value="C:membrane"/>
    <property type="evidence" value="ECO:0007669"/>
    <property type="project" value="TreeGrafter"/>
</dbReference>
<accession>A0AAD2FG74</accession>
<dbReference type="PANTHER" id="PTHR43272:SF83">
    <property type="entry name" value="ACYL-COA SYNTHETASE LONG-CHAIN, ISOFORM J"/>
    <property type="match status" value="1"/>
</dbReference>
<comment type="similarity">
    <text evidence="1">Belongs to the ATP-dependent AMP-binding enzyme family.</text>
</comment>
<keyword evidence="4" id="KW-0067">ATP-binding</keyword>
<gene>
    <name evidence="8" type="ORF">CYCCA115_LOCUS1369</name>
</gene>
<keyword evidence="9" id="KW-1185">Reference proteome</keyword>
<dbReference type="Proteomes" id="UP001295423">
    <property type="component" value="Unassembled WGS sequence"/>
</dbReference>
<protein>
    <recommendedName>
        <fullName evidence="7">AMP-dependent synthetase/ligase domain-containing protein</fullName>
    </recommendedName>
</protein>
<dbReference type="InterPro" id="IPR000873">
    <property type="entry name" value="AMP-dep_synth/lig_dom"/>
</dbReference>
<keyword evidence="2" id="KW-0436">Ligase</keyword>